<feature type="chain" id="PRO_5003531064" evidence="3">
    <location>
        <begin position="38"/>
        <end position="373"/>
    </location>
</feature>
<accession>H0E005</accession>
<dbReference type="RefSeq" id="WP_007569745.1">
    <property type="nucleotide sequence ID" value="NZ_AGUD01000004.1"/>
</dbReference>
<dbReference type="OrthoDB" id="9987270at2"/>
<proteinExistence type="predicted"/>
<dbReference type="Proteomes" id="UP000005143">
    <property type="component" value="Unassembled WGS sequence"/>
</dbReference>
<keyword evidence="5" id="KW-1185">Reference proteome</keyword>
<evidence type="ECO:0000256" key="3">
    <source>
        <dbReference type="SAM" id="SignalP"/>
    </source>
</evidence>
<comment type="caution">
    <text evidence="4">The sequence shown here is derived from an EMBL/GenBank/DDBJ whole genome shotgun (WGS) entry which is preliminary data.</text>
</comment>
<keyword evidence="3" id="KW-0732">Signal</keyword>
<evidence type="ECO:0000313" key="4">
    <source>
        <dbReference type="EMBL" id="EHN12964.1"/>
    </source>
</evidence>
<evidence type="ECO:0000256" key="1">
    <source>
        <dbReference type="SAM" id="MobiDB-lite"/>
    </source>
</evidence>
<feature type="compositionally biased region" description="Low complexity" evidence="1">
    <location>
        <begin position="289"/>
        <end position="300"/>
    </location>
</feature>
<feature type="region of interest" description="Disordered" evidence="1">
    <location>
        <begin position="225"/>
        <end position="322"/>
    </location>
</feature>
<dbReference type="EMBL" id="AGUD01000004">
    <property type="protein sequence ID" value="EHN12964.1"/>
    <property type="molecule type" value="Genomic_DNA"/>
</dbReference>
<keyword evidence="2" id="KW-0472">Membrane</keyword>
<gene>
    <name evidence="4" type="ORF">PAI11_01100</name>
</gene>
<keyword evidence="2" id="KW-1133">Transmembrane helix</keyword>
<evidence type="ECO:0000256" key="2">
    <source>
        <dbReference type="SAM" id="Phobius"/>
    </source>
</evidence>
<name>H0E005_9ACTN</name>
<evidence type="ECO:0000313" key="5">
    <source>
        <dbReference type="Proteomes" id="UP000005143"/>
    </source>
</evidence>
<dbReference type="AlphaFoldDB" id="H0E005"/>
<feature type="transmembrane region" description="Helical" evidence="2">
    <location>
        <begin position="343"/>
        <end position="362"/>
    </location>
</feature>
<keyword evidence="2" id="KW-0812">Transmembrane</keyword>
<organism evidence="4 5">
    <name type="scientific">Patulibacter medicamentivorans</name>
    <dbReference type="NCBI Taxonomy" id="1097667"/>
    <lineage>
        <taxon>Bacteria</taxon>
        <taxon>Bacillati</taxon>
        <taxon>Actinomycetota</taxon>
        <taxon>Thermoleophilia</taxon>
        <taxon>Solirubrobacterales</taxon>
        <taxon>Patulibacteraceae</taxon>
        <taxon>Patulibacter</taxon>
    </lineage>
</organism>
<feature type="compositionally biased region" description="Low complexity" evidence="1">
    <location>
        <begin position="254"/>
        <end position="281"/>
    </location>
</feature>
<reference evidence="4 5" key="1">
    <citation type="journal article" date="2013" name="Biodegradation">
        <title>Quantitative proteomic analysis of ibuprofen-degrading Patulibacter sp. strain I11.</title>
        <authorList>
            <person name="Almeida B."/>
            <person name="Kjeldal H."/>
            <person name="Lolas I."/>
            <person name="Knudsen A.D."/>
            <person name="Carvalho G."/>
            <person name="Nielsen K.L."/>
            <person name="Barreto Crespo M.T."/>
            <person name="Stensballe A."/>
            <person name="Nielsen J.L."/>
        </authorList>
    </citation>
    <scope>NUCLEOTIDE SEQUENCE [LARGE SCALE GENOMIC DNA]</scope>
    <source>
        <strain evidence="4 5">I11</strain>
    </source>
</reference>
<feature type="signal peptide" evidence="3">
    <location>
        <begin position="1"/>
        <end position="37"/>
    </location>
</feature>
<protein>
    <submittedName>
        <fullName evidence="4">Uncharacterized protein</fullName>
    </submittedName>
</protein>
<sequence length="373" mass="37652">MTRCTTTLRPSSAVRRVGPTCALAAALLAASPAGAQAETVARRAQQTYQCVASNGEAIRNEPLGLGMTLNVPTSVAPGASLSLRGTVDVRVPDEYSAGAAQFDVKWVDAISDTMNAKVTVGDRTFLHPADRWSTGRQPARVPLVPSGPVTFPTIRIPADARGAVTIRLPGNGFTRNPLSGTPATVAYVARATVHWTVTWSFAWACSVQSGEPNVIATIPIVAPGAPTPTAPATSGGGGTQRPRPSAPSRDRTDSPTGTTTSTTPPATAPGSDNPFGSSAAGASGGGAGATDASDATETSGVSTGEAAGQQTPDGAIAPTGGGAAPVLAQQATAQDGVRLPATWLWIAGLGGAGLLAGWAAHLRRRVQVLERDD</sequence>